<dbReference type="OrthoDB" id="9805041at2"/>
<dbReference type="GO" id="GO:0008893">
    <property type="term" value="F:guanosine-3',5'-bis(diphosphate) 3'-diphosphatase activity"/>
    <property type="evidence" value="ECO:0007669"/>
    <property type="project" value="TreeGrafter"/>
</dbReference>
<dbReference type="SMART" id="SM00954">
    <property type="entry name" value="RelA_SpoT"/>
    <property type="match status" value="1"/>
</dbReference>
<feature type="domain" description="HD" evidence="9">
    <location>
        <begin position="45"/>
        <end position="144"/>
    </location>
</feature>
<evidence type="ECO:0000256" key="4">
    <source>
        <dbReference type="ARBA" id="ARBA00029754"/>
    </source>
</evidence>
<dbReference type="Gene3D" id="3.10.20.30">
    <property type="match status" value="1"/>
</dbReference>
<dbReference type="Proteomes" id="UP000596977">
    <property type="component" value="Unassembled WGS sequence"/>
</dbReference>
<dbReference type="InterPro" id="IPR004095">
    <property type="entry name" value="TGS"/>
</dbReference>
<dbReference type="SMART" id="SM00471">
    <property type="entry name" value="HDc"/>
    <property type="match status" value="1"/>
</dbReference>
<feature type="domain" description="TGS" evidence="10">
    <location>
        <begin position="389"/>
        <end position="450"/>
    </location>
</feature>
<organism evidence="11 12">
    <name type="scientific">Pelagibacterium lentulum</name>
    <dbReference type="NCBI Taxonomy" id="2029865"/>
    <lineage>
        <taxon>Bacteria</taxon>
        <taxon>Pseudomonadati</taxon>
        <taxon>Pseudomonadota</taxon>
        <taxon>Alphaproteobacteria</taxon>
        <taxon>Hyphomicrobiales</taxon>
        <taxon>Devosiaceae</taxon>
        <taxon>Pelagibacterium</taxon>
    </lineage>
</organism>
<evidence type="ECO:0000256" key="7">
    <source>
        <dbReference type="RuleBase" id="RU003847"/>
    </source>
</evidence>
<dbReference type="Pfam" id="PF02824">
    <property type="entry name" value="TGS"/>
    <property type="match status" value="1"/>
</dbReference>
<dbReference type="InterPro" id="IPR043519">
    <property type="entry name" value="NT_sf"/>
</dbReference>
<accession>A0A916RBP8</accession>
<dbReference type="GO" id="GO:0042594">
    <property type="term" value="P:response to starvation"/>
    <property type="evidence" value="ECO:0007669"/>
    <property type="project" value="TreeGrafter"/>
</dbReference>
<evidence type="ECO:0000256" key="6">
    <source>
        <dbReference type="ARBA" id="ARBA00048244"/>
    </source>
</evidence>
<dbReference type="InterPro" id="IPR002912">
    <property type="entry name" value="ACT_dom"/>
</dbReference>
<evidence type="ECO:0000259" key="9">
    <source>
        <dbReference type="PROSITE" id="PS51831"/>
    </source>
</evidence>
<dbReference type="InterPro" id="IPR007685">
    <property type="entry name" value="RelA_SpoT"/>
</dbReference>
<dbReference type="InterPro" id="IPR006674">
    <property type="entry name" value="HD_domain"/>
</dbReference>
<dbReference type="InterPro" id="IPR045600">
    <property type="entry name" value="RelA/SpoT_AH_RIS"/>
</dbReference>
<dbReference type="PANTHER" id="PTHR21262:SF36">
    <property type="entry name" value="BIFUNCTIONAL (P)PPGPP SYNTHASE_HYDROLASE SPOT"/>
    <property type="match status" value="1"/>
</dbReference>
<dbReference type="Pfam" id="PF19296">
    <property type="entry name" value="RelA_AH_RIS"/>
    <property type="match status" value="1"/>
</dbReference>
<dbReference type="SUPFAM" id="SSF55021">
    <property type="entry name" value="ACT-like"/>
    <property type="match status" value="1"/>
</dbReference>
<dbReference type="InterPro" id="IPR012676">
    <property type="entry name" value="TGS-like"/>
</dbReference>
<dbReference type="FunFam" id="1.10.3210.10:FF:000001">
    <property type="entry name" value="GTP pyrophosphokinase RelA"/>
    <property type="match status" value="1"/>
</dbReference>
<reference evidence="11 12" key="1">
    <citation type="journal article" date="2014" name="Int. J. Syst. Evol. Microbiol.">
        <title>Complete genome sequence of Corynebacterium casei LMG S-19264T (=DSM 44701T), isolated from a smear-ripened cheese.</title>
        <authorList>
            <consortium name="US DOE Joint Genome Institute (JGI-PGF)"/>
            <person name="Walter F."/>
            <person name="Albersmeier A."/>
            <person name="Kalinowski J."/>
            <person name="Ruckert C."/>
        </authorList>
    </citation>
    <scope>NUCLEOTIDE SEQUENCE [LARGE SCALE GENOMIC DNA]</scope>
    <source>
        <strain evidence="11 12">CGMCC 1.15896</strain>
    </source>
</reference>
<dbReference type="InterPro" id="IPR003607">
    <property type="entry name" value="HD/PDEase_dom"/>
</dbReference>
<dbReference type="InterPro" id="IPR004811">
    <property type="entry name" value="RelA/Spo_fam"/>
</dbReference>
<comment type="function">
    <text evidence="7">In eubacteria ppGpp (guanosine 3'-diphosphate 5'-diphosphate) is a mediator of the stringent response that coordinates a variety of cellular activities in response to changes in nutritional abundance.</text>
</comment>
<keyword evidence="3" id="KW-0547">Nucleotide-binding</keyword>
<dbReference type="FunFam" id="3.30.460.10:FF:000001">
    <property type="entry name" value="GTP pyrophosphokinase RelA"/>
    <property type="match status" value="1"/>
</dbReference>
<keyword evidence="3" id="KW-0342">GTP-binding</keyword>
<dbReference type="CDD" id="cd01668">
    <property type="entry name" value="TGS_RSH"/>
    <property type="match status" value="1"/>
</dbReference>
<dbReference type="PROSITE" id="PS51831">
    <property type="entry name" value="HD"/>
    <property type="match status" value="1"/>
</dbReference>
<evidence type="ECO:0000313" key="12">
    <source>
        <dbReference type="Proteomes" id="UP000596977"/>
    </source>
</evidence>
<dbReference type="PROSITE" id="PS51671">
    <property type="entry name" value="ACT"/>
    <property type="match status" value="1"/>
</dbReference>
<evidence type="ECO:0000256" key="2">
    <source>
        <dbReference type="ARBA" id="ARBA00014315"/>
    </source>
</evidence>
<dbReference type="GO" id="GO:0008728">
    <property type="term" value="F:GTP diphosphokinase activity"/>
    <property type="evidence" value="ECO:0007669"/>
    <property type="project" value="UniProtKB-EC"/>
</dbReference>
<dbReference type="Gene3D" id="3.30.70.260">
    <property type="match status" value="1"/>
</dbReference>
<keyword evidence="12" id="KW-1185">Reference proteome</keyword>
<comment type="caution">
    <text evidence="11">The sequence shown here is derived from an EMBL/GenBank/DDBJ whole genome shotgun (WGS) entry which is preliminary data.</text>
</comment>
<dbReference type="InterPro" id="IPR012675">
    <property type="entry name" value="Beta-grasp_dom_sf"/>
</dbReference>
<evidence type="ECO:0000259" key="10">
    <source>
        <dbReference type="PROSITE" id="PS51880"/>
    </source>
</evidence>
<evidence type="ECO:0000259" key="8">
    <source>
        <dbReference type="PROSITE" id="PS51671"/>
    </source>
</evidence>
<feature type="domain" description="ACT" evidence="8">
    <location>
        <begin position="663"/>
        <end position="737"/>
    </location>
</feature>
<dbReference type="InterPro" id="IPR045865">
    <property type="entry name" value="ACT-like_dom_sf"/>
</dbReference>
<dbReference type="Pfam" id="PF13328">
    <property type="entry name" value="HD_4"/>
    <property type="match status" value="1"/>
</dbReference>
<dbReference type="SUPFAM" id="SSF109604">
    <property type="entry name" value="HD-domain/PDEase-like"/>
    <property type="match status" value="1"/>
</dbReference>
<dbReference type="RefSeq" id="WP_127072971.1">
    <property type="nucleotide sequence ID" value="NZ_BMKB01000003.1"/>
</dbReference>
<evidence type="ECO:0000256" key="5">
    <source>
        <dbReference type="ARBA" id="ARBA00032407"/>
    </source>
</evidence>
<dbReference type="EMBL" id="BMKB01000003">
    <property type="protein sequence ID" value="GGA50911.1"/>
    <property type="molecule type" value="Genomic_DNA"/>
</dbReference>
<proteinExistence type="inferred from homology"/>
<dbReference type="CDD" id="cd04876">
    <property type="entry name" value="ACT_RelA-SpoT"/>
    <property type="match status" value="1"/>
</dbReference>
<dbReference type="AlphaFoldDB" id="A0A916RBP8"/>
<dbReference type="CDD" id="cd00077">
    <property type="entry name" value="HDc"/>
    <property type="match status" value="1"/>
</dbReference>
<comment type="catalytic activity">
    <reaction evidence="6">
        <text>GTP + ATP = guanosine 3'-diphosphate 5'-triphosphate + AMP</text>
        <dbReference type="Rhea" id="RHEA:22088"/>
        <dbReference type="ChEBI" id="CHEBI:30616"/>
        <dbReference type="ChEBI" id="CHEBI:37565"/>
        <dbReference type="ChEBI" id="CHEBI:142410"/>
        <dbReference type="ChEBI" id="CHEBI:456215"/>
        <dbReference type="EC" id="2.7.6.5"/>
    </reaction>
</comment>
<protein>
    <recommendedName>
        <fullName evidence="2">GTP pyrophosphokinase rsh</fullName>
        <ecNumber evidence="1">2.7.6.5</ecNumber>
    </recommendedName>
    <alternativeName>
        <fullName evidence="5">(p)ppGpp synthase</fullName>
    </alternativeName>
    <alternativeName>
        <fullName evidence="4">ATP:GTP 3'-pyrophosphotransferase</fullName>
    </alternativeName>
</protein>
<dbReference type="EC" id="2.7.6.5" evidence="1"/>
<evidence type="ECO:0000256" key="1">
    <source>
        <dbReference type="ARBA" id="ARBA00013251"/>
    </source>
</evidence>
<dbReference type="SUPFAM" id="SSF81271">
    <property type="entry name" value="TGS-like"/>
    <property type="match status" value="1"/>
</dbReference>
<dbReference type="SUPFAM" id="SSF81301">
    <property type="entry name" value="Nucleotidyltransferase"/>
    <property type="match status" value="1"/>
</dbReference>
<dbReference type="GO" id="GO:0005886">
    <property type="term" value="C:plasma membrane"/>
    <property type="evidence" value="ECO:0007669"/>
    <property type="project" value="TreeGrafter"/>
</dbReference>
<sequence length="758" mass="84639">MMRQYELVERVLAYNPKADEALLNKAYVYGMQKHGSQTRASGDPYFAHPLEVAAILTELKLDDATIAVALLHDTLEDTDATRAEIDEMFGTEIGQIVDGLTKIERLNLMSREEAQAENLRKLLLAISQDVRVLLVKLADRLHNMRTLEFMPMHKRGRIAQETMDIYAPLAGRMGMQDMRSELEDLSFKSLHPEHYAAITGRLAAMEQSHREIITEIRTELENYLSEKGIKAEVSSRLKSAWSIFSKIERKAIALEQLSDMIGFRVIVDTIDECYHTLGVVHTKWKVVPGRFKDYISVPKHNDYRSIHTTIVGPSRERVELQIRTHEMHAIAEYGIAAHALYKEAISGDMGRLEAESQAYNWLRTTIAHLTQGDNPEEFVEHTKLELFQDQVFCFTPRGRLIALPRGATPIDFAYAVHTDVGDSCVGCKINGAVMPLITQLHSGDEVEIMRDPDHVPPPNWENIAVTGKARSAIRRAVRIGAQQRAHSLGEQVLMAVLERENLTLTDEDVAALAARLDQPGRKEMLVEVGEGTITAEDLSREAAALKGKRRRKSKLSLPVGDNAEGWFSLRQGELFKFRMPGGQHSSVKRFAALVGFDFNMPVSVSREGVVPGDRLVGILHQSGTMTVYPIDSDALAHYHDQDVGWIDVRWDLAGNTDRLHKVAISMHSANRPGALAQISSAIAACDANISNLVMRALANDFHELIFELEVRDLAQLTDVLATLKRTPGLTKVQRATVLQASAITGMEGVFETKLDTEQ</sequence>
<dbReference type="Gene3D" id="3.30.460.10">
    <property type="entry name" value="Beta Polymerase, domain 2"/>
    <property type="match status" value="1"/>
</dbReference>
<evidence type="ECO:0000256" key="3">
    <source>
        <dbReference type="ARBA" id="ARBA00023134"/>
    </source>
</evidence>
<dbReference type="GO" id="GO:0015949">
    <property type="term" value="P:nucleobase-containing small molecule interconversion"/>
    <property type="evidence" value="ECO:0007669"/>
    <property type="project" value="UniProtKB-ARBA"/>
</dbReference>
<dbReference type="InterPro" id="IPR033655">
    <property type="entry name" value="TGS_RelA/SpoT"/>
</dbReference>
<comment type="similarity">
    <text evidence="7">Belongs to the relA/spoT family.</text>
</comment>
<dbReference type="Pfam" id="PF04607">
    <property type="entry name" value="RelA_SpoT"/>
    <property type="match status" value="1"/>
</dbReference>
<dbReference type="Gene3D" id="1.10.3210.10">
    <property type="entry name" value="Hypothetical protein af1432"/>
    <property type="match status" value="1"/>
</dbReference>
<gene>
    <name evidence="11" type="ORF">GCM10011499_21140</name>
</gene>
<dbReference type="PANTHER" id="PTHR21262">
    <property type="entry name" value="GUANOSINE-3',5'-BIS DIPHOSPHATE 3'-PYROPHOSPHOHYDROLASE"/>
    <property type="match status" value="1"/>
</dbReference>
<dbReference type="PROSITE" id="PS51880">
    <property type="entry name" value="TGS"/>
    <property type="match status" value="1"/>
</dbReference>
<name>A0A916RBP8_9HYPH</name>
<dbReference type="GO" id="GO:0015969">
    <property type="term" value="P:guanosine tetraphosphate metabolic process"/>
    <property type="evidence" value="ECO:0007669"/>
    <property type="project" value="InterPro"/>
</dbReference>
<dbReference type="CDD" id="cd05399">
    <property type="entry name" value="NT_Rel-Spo_like"/>
    <property type="match status" value="1"/>
</dbReference>
<dbReference type="FunFam" id="3.10.20.30:FF:000002">
    <property type="entry name" value="GTP pyrophosphokinase (RelA/SpoT)"/>
    <property type="match status" value="1"/>
</dbReference>
<dbReference type="Pfam" id="PF13291">
    <property type="entry name" value="ACT_4"/>
    <property type="match status" value="1"/>
</dbReference>
<evidence type="ECO:0000313" key="11">
    <source>
        <dbReference type="EMBL" id="GGA50911.1"/>
    </source>
</evidence>
<dbReference type="NCBIfam" id="TIGR00691">
    <property type="entry name" value="spoT_relA"/>
    <property type="match status" value="1"/>
</dbReference>
<dbReference type="GO" id="GO:0005525">
    <property type="term" value="F:GTP binding"/>
    <property type="evidence" value="ECO:0007669"/>
    <property type="project" value="UniProtKB-KW"/>
</dbReference>